<feature type="compositionally biased region" description="Acidic residues" evidence="1">
    <location>
        <begin position="134"/>
        <end position="145"/>
    </location>
</feature>
<gene>
    <name evidence="3" type="ORF">MUN88_02170</name>
</gene>
<reference evidence="3 4" key="1">
    <citation type="submission" date="2022-04" db="EMBL/GenBank/DDBJ databases">
        <title>Gracilibacillus sp. isolated from saltern.</title>
        <authorList>
            <person name="Won M."/>
            <person name="Lee C.-M."/>
            <person name="Woen H.-Y."/>
            <person name="Kwon S.-W."/>
        </authorList>
    </citation>
    <scope>NUCLEOTIDE SEQUENCE [LARGE SCALE GENOMIC DNA]</scope>
    <source>
        <strain evidence="3 4">SSWR10-1</strain>
    </source>
</reference>
<organism evidence="3 4">
    <name type="scientific">Gracilibacillus caseinilyticus</name>
    <dbReference type="NCBI Taxonomy" id="2932256"/>
    <lineage>
        <taxon>Bacteria</taxon>
        <taxon>Bacillati</taxon>
        <taxon>Bacillota</taxon>
        <taxon>Bacilli</taxon>
        <taxon>Bacillales</taxon>
        <taxon>Bacillaceae</taxon>
        <taxon>Gracilibacillus</taxon>
    </lineage>
</organism>
<protein>
    <submittedName>
        <fullName evidence="3">CamS family sex pheromone protein</fullName>
    </submittedName>
</protein>
<feature type="signal peptide" evidence="2">
    <location>
        <begin position="1"/>
        <end position="23"/>
    </location>
</feature>
<dbReference type="CDD" id="cd13440">
    <property type="entry name" value="CamS_repeat_2"/>
    <property type="match status" value="1"/>
</dbReference>
<dbReference type="EMBL" id="CP095072">
    <property type="protein sequence ID" value="UOQ50494.1"/>
    <property type="molecule type" value="Genomic_DNA"/>
</dbReference>
<dbReference type="Pfam" id="PF07537">
    <property type="entry name" value="CamS"/>
    <property type="match status" value="1"/>
</dbReference>
<accession>A0ABY4F1X8</accession>
<evidence type="ECO:0000256" key="2">
    <source>
        <dbReference type="SAM" id="SignalP"/>
    </source>
</evidence>
<dbReference type="Gene3D" id="3.10.570.10">
    <property type="entry name" value="sex pheromone staph- cam373 precursor domain"/>
    <property type="match status" value="1"/>
</dbReference>
<feature type="chain" id="PRO_5045935829" evidence="2">
    <location>
        <begin position="24"/>
        <end position="389"/>
    </location>
</feature>
<dbReference type="CDD" id="cd13441">
    <property type="entry name" value="CamS_repeat_1"/>
    <property type="match status" value="1"/>
</dbReference>
<keyword evidence="2" id="KW-0732">Signal</keyword>
<evidence type="ECO:0000313" key="4">
    <source>
        <dbReference type="Proteomes" id="UP000831782"/>
    </source>
</evidence>
<feature type="region of interest" description="Disordered" evidence="1">
    <location>
        <begin position="123"/>
        <end position="148"/>
    </location>
</feature>
<sequence length="389" mass="43950">MKQTVVSLLIVVLILAGCAPNFEGEQEETVVDDSKDESTEESAIIPKHNLSDETYRVLIDSNLSKARGVITNQISNRLDIDELEEGLRRHSKEVYDPETYYFQEGQYLTDDILYNWLTRYDENDQPNGLNPELTQEEDQSAEEAEKDSPKYLSHILEQNYMKKSEDDVVELAGISIGIAMKSVYRFRIQQDDGTYSPYYEKEISETEMMKEAKSIAGEVVQRLRQMEGLGNVPIRLAVYREADQNSLVPGNFVATANVAGDSSSVGDWEDVQEEHVLFPSNYGENTYPDVSATLVDFEADVANYFPNYVSVIGKGFFQNGELRKLTVEIPVSFYGKAELIGFTQYVYGLVLNGFPDDYNVEINITSGDNQEALIVRDAGEEEGFVHIYD</sequence>
<keyword evidence="4" id="KW-1185">Reference proteome</keyword>
<name>A0ABY4F1X8_9BACI</name>
<dbReference type="InterPro" id="IPR011426">
    <property type="entry name" value="CamS"/>
</dbReference>
<proteinExistence type="predicted"/>
<dbReference type="PROSITE" id="PS51257">
    <property type="entry name" value="PROKAR_LIPOPROTEIN"/>
    <property type="match status" value="1"/>
</dbReference>
<evidence type="ECO:0000256" key="1">
    <source>
        <dbReference type="SAM" id="MobiDB-lite"/>
    </source>
</evidence>
<dbReference type="Proteomes" id="UP000831782">
    <property type="component" value="Chromosome"/>
</dbReference>
<evidence type="ECO:0000313" key="3">
    <source>
        <dbReference type="EMBL" id="UOQ50494.1"/>
    </source>
</evidence>
<dbReference type="PIRSF" id="PIRSF012509">
    <property type="entry name" value="CamS"/>
    <property type="match status" value="1"/>
</dbReference>